<feature type="transmembrane region" description="Helical" evidence="1">
    <location>
        <begin position="31"/>
        <end position="55"/>
    </location>
</feature>
<reference evidence="2 3" key="1">
    <citation type="submission" date="2017-05" db="EMBL/GenBank/DDBJ databases">
        <authorList>
            <person name="Varghese N."/>
            <person name="Submissions S."/>
        </authorList>
    </citation>
    <scope>NUCLEOTIDE SEQUENCE [LARGE SCALE GENOMIC DNA]</scope>
    <source>
        <strain evidence="2 3">DSM 15360</strain>
    </source>
</reference>
<gene>
    <name evidence="2" type="ORF">SAMN06265367_1064</name>
</gene>
<dbReference type="RefSeq" id="WP_283413756.1">
    <property type="nucleotide sequence ID" value="NZ_FXUA01000006.1"/>
</dbReference>
<comment type="caution">
    <text evidence="2">The sequence shown here is derived from an EMBL/GenBank/DDBJ whole genome shotgun (WGS) entry which is preliminary data.</text>
</comment>
<dbReference type="Proteomes" id="UP001157915">
    <property type="component" value="Unassembled WGS sequence"/>
</dbReference>
<dbReference type="EMBL" id="FXUA01000006">
    <property type="protein sequence ID" value="SMP28500.1"/>
    <property type="molecule type" value="Genomic_DNA"/>
</dbReference>
<evidence type="ECO:0000256" key="1">
    <source>
        <dbReference type="SAM" id="Phobius"/>
    </source>
</evidence>
<evidence type="ECO:0000313" key="2">
    <source>
        <dbReference type="EMBL" id="SMP28500.1"/>
    </source>
</evidence>
<feature type="transmembrane region" description="Helical" evidence="1">
    <location>
        <begin position="64"/>
        <end position="81"/>
    </location>
</feature>
<accession>A0ABY1P831</accession>
<keyword evidence="3" id="KW-1185">Reference proteome</keyword>
<feature type="transmembrane region" description="Helical" evidence="1">
    <location>
        <begin position="7"/>
        <end position="25"/>
    </location>
</feature>
<proteinExistence type="predicted"/>
<name>A0ABY1P831_9BACT</name>
<protein>
    <submittedName>
        <fullName evidence="2">Uncharacterized protein</fullName>
    </submittedName>
</protein>
<evidence type="ECO:0000313" key="3">
    <source>
        <dbReference type="Proteomes" id="UP001157915"/>
    </source>
</evidence>
<keyword evidence="1" id="KW-0812">Transmembrane</keyword>
<keyword evidence="1" id="KW-1133">Transmembrane helix</keyword>
<organism evidence="2 3">
    <name type="scientific">Algoriphagus winogradskyi</name>
    <dbReference type="NCBI Taxonomy" id="237017"/>
    <lineage>
        <taxon>Bacteria</taxon>
        <taxon>Pseudomonadati</taxon>
        <taxon>Bacteroidota</taxon>
        <taxon>Cytophagia</taxon>
        <taxon>Cytophagales</taxon>
        <taxon>Cyclobacteriaceae</taxon>
        <taxon>Algoriphagus</taxon>
    </lineage>
</organism>
<sequence>MKTLYKILGLTVIDFGLIWLWVYQMDPDPSVSIGIILLVPFVFVLNLIIAAVLFFTKKKENSRVFFINSVIASIMMFYLFGEGIDRHQNRTLESWEFNKADTTYTLIRWKNSDEFSMTYSLRPGSSWGFLDGTCKNQNGNWILKADSLTMTIDKKDNLIGFRNPVDTIKMNKIER</sequence>
<keyword evidence="1" id="KW-0472">Membrane</keyword>